<dbReference type="Proteomes" id="UP000244523">
    <property type="component" value="Unassembled WGS sequence"/>
</dbReference>
<evidence type="ECO:0008006" key="5">
    <source>
        <dbReference type="Google" id="ProtNLM"/>
    </source>
</evidence>
<keyword evidence="2" id="KW-0812">Transmembrane</keyword>
<keyword evidence="4" id="KW-1185">Reference proteome</keyword>
<dbReference type="AlphaFoldDB" id="A0A2T6KMN2"/>
<feature type="region of interest" description="Disordered" evidence="1">
    <location>
        <begin position="57"/>
        <end position="85"/>
    </location>
</feature>
<feature type="compositionally biased region" description="Basic residues" evidence="1">
    <location>
        <begin position="69"/>
        <end position="85"/>
    </location>
</feature>
<dbReference type="EMBL" id="QBUD01000002">
    <property type="protein sequence ID" value="PUB17479.1"/>
    <property type="molecule type" value="Genomic_DNA"/>
</dbReference>
<evidence type="ECO:0000313" key="4">
    <source>
        <dbReference type="Proteomes" id="UP000244523"/>
    </source>
</evidence>
<evidence type="ECO:0000313" key="3">
    <source>
        <dbReference type="EMBL" id="PUB17479.1"/>
    </source>
</evidence>
<accession>A0A2T6KMN2</accession>
<keyword evidence="2" id="KW-1133">Transmembrane helix</keyword>
<name>A0A2T6KMN2_9RHOB</name>
<feature type="transmembrane region" description="Helical" evidence="2">
    <location>
        <begin position="6"/>
        <end position="27"/>
    </location>
</feature>
<keyword evidence="2" id="KW-0472">Membrane</keyword>
<reference evidence="3 4" key="1">
    <citation type="submission" date="2018-04" db="EMBL/GenBank/DDBJ databases">
        <title>Genomic Encyclopedia of Archaeal and Bacterial Type Strains, Phase II (KMG-II): from individual species to whole genera.</title>
        <authorList>
            <person name="Goeker M."/>
        </authorList>
    </citation>
    <scope>NUCLEOTIDE SEQUENCE [LARGE SCALE GENOMIC DNA]</scope>
    <source>
        <strain evidence="3 4">DSM 29955</strain>
    </source>
</reference>
<gene>
    <name evidence="3" type="ORF">C8N45_102491</name>
</gene>
<organism evidence="3 4">
    <name type="scientific">Yoonia sediminilitoris</name>
    <dbReference type="NCBI Taxonomy" id="1286148"/>
    <lineage>
        <taxon>Bacteria</taxon>
        <taxon>Pseudomonadati</taxon>
        <taxon>Pseudomonadota</taxon>
        <taxon>Alphaproteobacteria</taxon>
        <taxon>Rhodobacterales</taxon>
        <taxon>Paracoccaceae</taxon>
        <taxon>Yoonia</taxon>
    </lineage>
</organism>
<comment type="caution">
    <text evidence="3">The sequence shown here is derived from an EMBL/GenBank/DDBJ whole genome shotgun (WGS) entry which is preliminary data.</text>
</comment>
<protein>
    <recommendedName>
        <fullName evidence="5">DUF2953 family protein</fullName>
    </recommendedName>
</protein>
<dbReference type="OrthoDB" id="7851041at2"/>
<evidence type="ECO:0000256" key="1">
    <source>
        <dbReference type="SAM" id="MobiDB-lite"/>
    </source>
</evidence>
<proteinExistence type="predicted"/>
<sequence length="184" mass="20662">MAVQILLWSGVALALMILPLVSLPVYVQMSLQWNVIRRATVSLRPLGGVFPSIMVYDSSRKPTPSKQKQPTRKRKKRMQRRRRRGVRGEVLAELPHVIGRMLHAIKFDFLRVDADFGLDDPADTGQLFGHLTPLIYGPLGQVNLRPDFGGACLRGTATAQFHVTPVALVRPMLGFLWRLLGPFK</sequence>
<dbReference type="RefSeq" id="WP_108385592.1">
    <property type="nucleotide sequence ID" value="NZ_QBUD01000002.1"/>
</dbReference>
<evidence type="ECO:0000256" key="2">
    <source>
        <dbReference type="SAM" id="Phobius"/>
    </source>
</evidence>